<dbReference type="RefSeq" id="WP_078831434.1">
    <property type="nucleotide sequence ID" value="NZ_FUWH01000005.1"/>
</dbReference>
<dbReference type="InterPro" id="IPR001405">
    <property type="entry name" value="UPF0758"/>
</dbReference>
<accession>A0A1T4P201</accession>
<evidence type="ECO:0000313" key="7">
    <source>
        <dbReference type="EMBL" id="SJZ85554.1"/>
    </source>
</evidence>
<dbReference type="GO" id="GO:0008237">
    <property type="term" value="F:metallopeptidase activity"/>
    <property type="evidence" value="ECO:0007669"/>
    <property type="project" value="UniProtKB-KW"/>
</dbReference>
<dbReference type="Pfam" id="PF04002">
    <property type="entry name" value="RadC"/>
    <property type="match status" value="1"/>
</dbReference>
<dbReference type="PROSITE" id="PS50249">
    <property type="entry name" value="MPN"/>
    <property type="match status" value="1"/>
</dbReference>
<evidence type="ECO:0000256" key="1">
    <source>
        <dbReference type="ARBA" id="ARBA00022670"/>
    </source>
</evidence>
<evidence type="ECO:0000256" key="3">
    <source>
        <dbReference type="ARBA" id="ARBA00022801"/>
    </source>
</evidence>
<dbReference type="PANTHER" id="PTHR30471:SF3">
    <property type="entry name" value="UPF0758 PROTEIN YEES-RELATED"/>
    <property type="match status" value="1"/>
</dbReference>
<evidence type="ECO:0000256" key="2">
    <source>
        <dbReference type="ARBA" id="ARBA00022723"/>
    </source>
</evidence>
<dbReference type="InterPro" id="IPR020891">
    <property type="entry name" value="UPF0758_CS"/>
</dbReference>
<dbReference type="EMBL" id="FUWH01000005">
    <property type="protein sequence ID" value="SJZ85554.1"/>
    <property type="molecule type" value="Genomic_DNA"/>
</dbReference>
<name>A0A1T4P201_9BACT</name>
<dbReference type="AlphaFoldDB" id="A0A1T4P201"/>
<proteinExistence type="predicted"/>
<evidence type="ECO:0000313" key="8">
    <source>
        <dbReference type="Proteomes" id="UP000190888"/>
    </source>
</evidence>
<keyword evidence="5" id="KW-0482">Metalloprotease</keyword>
<protein>
    <submittedName>
        <fullName evidence="7">DNA repair protein radc</fullName>
    </submittedName>
</protein>
<evidence type="ECO:0000259" key="6">
    <source>
        <dbReference type="PROSITE" id="PS50249"/>
    </source>
</evidence>
<dbReference type="STRING" id="413434.SAMN04488132_105104"/>
<dbReference type="CDD" id="cd08071">
    <property type="entry name" value="MPN_DUF2466"/>
    <property type="match status" value="1"/>
</dbReference>
<keyword evidence="3" id="KW-0378">Hydrolase</keyword>
<keyword evidence="8" id="KW-1185">Reference proteome</keyword>
<feature type="domain" description="MPN" evidence="6">
    <location>
        <begin position="28"/>
        <end position="153"/>
    </location>
</feature>
<reference evidence="7 8" key="1">
    <citation type="submission" date="2017-02" db="EMBL/GenBank/DDBJ databases">
        <authorList>
            <person name="Peterson S.W."/>
        </authorList>
    </citation>
    <scope>NUCLEOTIDE SEQUENCE [LARGE SCALE GENOMIC DNA]</scope>
    <source>
        <strain evidence="7 8">DSM 22335</strain>
    </source>
</reference>
<dbReference type="GO" id="GO:0046872">
    <property type="term" value="F:metal ion binding"/>
    <property type="evidence" value="ECO:0007669"/>
    <property type="project" value="UniProtKB-KW"/>
</dbReference>
<dbReference type="Proteomes" id="UP000190888">
    <property type="component" value="Unassembled WGS sequence"/>
</dbReference>
<organism evidence="7 8">
    <name type="scientific">Sediminibacterium ginsengisoli</name>
    <dbReference type="NCBI Taxonomy" id="413434"/>
    <lineage>
        <taxon>Bacteria</taxon>
        <taxon>Pseudomonadati</taxon>
        <taxon>Bacteroidota</taxon>
        <taxon>Chitinophagia</taxon>
        <taxon>Chitinophagales</taxon>
        <taxon>Chitinophagaceae</taxon>
        <taxon>Sediminibacterium</taxon>
    </lineage>
</organism>
<dbReference type="InterPro" id="IPR037518">
    <property type="entry name" value="MPN"/>
</dbReference>
<evidence type="ECO:0000256" key="5">
    <source>
        <dbReference type="ARBA" id="ARBA00023049"/>
    </source>
</evidence>
<dbReference type="PROSITE" id="PS01302">
    <property type="entry name" value="UPF0758"/>
    <property type="match status" value="1"/>
</dbReference>
<dbReference type="GO" id="GO:0006508">
    <property type="term" value="P:proteolysis"/>
    <property type="evidence" value="ECO:0007669"/>
    <property type="project" value="UniProtKB-KW"/>
</dbReference>
<keyword evidence="2" id="KW-0479">Metal-binding</keyword>
<dbReference type="SUPFAM" id="SSF102712">
    <property type="entry name" value="JAB1/MPN domain"/>
    <property type="match status" value="1"/>
</dbReference>
<dbReference type="PANTHER" id="PTHR30471">
    <property type="entry name" value="DNA REPAIR PROTEIN RADC"/>
    <property type="match status" value="1"/>
</dbReference>
<evidence type="ECO:0000256" key="4">
    <source>
        <dbReference type="ARBA" id="ARBA00022833"/>
    </source>
</evidence>
<gene>
    <name evidence="7" type="ORF">SAMN04488132_105104</name>
</gene>
<dbReference type="InterPro" id="IPR025657">
    <property type="entry name" value="RadC_JAB"/>
</dbReference>
<sequence>MEKVQEWTKASQVELIYKSVIHASKRPKMNGSKMVYEFLLENWDMGKIELQEQAIALLLNYSNRVLGIYHLSTGGTTGTVIDPRLLFTAALKINASAIILAHNHPSGNLNPSDRDKYVTEKIRKAGEVLDIKVLDHLIITAEGYTSFAEEGYL</sequence>
<dbReference type="OrthoDB" id="9804482at2"/>
<keyword evidence="4" id="KW-0862">Zinc</keyword>
<keyword evidence="1" id="KW-0645">Protease</keyword>
<dbReference type="Gene3D" id="3.40.140.10">
    <property type="entry name" value="Cytidine Deaminase, domain 2"/>
    <property type="match status" value="1"/>
</dbReference>